<evidence type="ECO:0000256" key="1">
    <source>
        <dbReference type="SAM" id="MobiDB-lite"/>
    </source>
</evidence>
<feature type="compositionally biased region" description="Polar residues" evidence="1">
    <location>
        <begin position="224"/>
        <end position="235"/>
    </location>
</feature>
<evidence type="ECO:0000313" key="2">
    <source>
        <dbReference type="EMBL" id="RXZ51847.1"/>
    </source>
</evidence>
<dbReference type="RefSeq" id="WP_165307165.1">
    <property type="nucleotide sequence ID" value="NZ_SDPL01000002.1"/>
</dbReference>
<protein>
    <recommendedName>
        <fullName evidence="4">Protein involved in plasmid replication-relaxation</fullName>
    </recommendedName>
</protein>
<proteinExistence type="predicted"/>
<comment type="caution">
    <text evidence="2">The sequence shown here is derived from an EMBL/GenBank/DDBJ whole genome shotgun (WGS) entry which is preliminary data.</text>
</comment>
<sequence>MMVQLTSRDEAMLEWLGVVRMADVDAIRWALAGLAGETSGSPVSRRKAQQWVARLAGVGLVDRARPNFQDGQVVWATHQAIGRGAPNLYRQTARHEVAVAAASARYLARGYEWFRDRRPGSTQEHQVDGVAIKGDRIELVEVELTPKTLHRYKAIHTNHATRMTTTGVTRVVYLCTPDAARVVAREADRFIFRTERPRLLTLPVLDVRGKWVGDDAPLWDDTAPSASEGGSSGMTVPTPLFEEAGR</sequence>
<name>A0A4Q2JYA9_9MICO</name>
<organism evidence="2 3">
    <name type="scientific">Agromyces binzhouensis</name>
    <dbReference type="NCBI Taxonomy" id="1817495"/>
    <lineage>
        <taxon>Bacteria</taxon>
        <taxon>Bacillati</taxon>
        <taxon>Actinomycetota</taxon>
        <taxon>Actinomycetes</taxon>
        <taxon>Micrococcales</taxon>
        <taxon>Microbacteriaceae</taxon>
        <taxon>Agromyces</taxon>
    </lineage>
</organism>
<dbReference type="AlphaFoldDB" id="A0A4Q2JYA9"/>
<dbReference type="Proteomes" id="UP000292881">
    <property type="component" value="Unassembled WGS sequence"/>
</dbReference>
<accession>A0A4Q2JYA9</accession>
<keyword evidence="3" id="KW-1185">Reference proteome</keyword>
<reference evidence="2 3" key="1">
    <citation type="submission" date="2019-01" db="EMBL/GenBank/DDBJ databases">
        <authorList>
            <person name="Li J."/>
        </authorList>
    </citation>
    <scope>NUCLEOTIDE SEQUENCE [LARGE SCALE GENOMIC DNA]</scope>
    <source>
        <strain evidence="2 3">CGMCC 4.7180</strain>
    </source>
</reference>
<feature type="region of interest" description="Disordered" evidence="1">
    <location>
        <begin position="219"/>
        <end position="246"/>
    </location>
</feature>
<gene>
    <name evidence="2" type="ORF">ESO86_00400</name>
</gene>
<evidence type="ECO:0008006" key="4">
    <source>
        <dbReference type="Google" id="ProtNLM"/>
    </source>
</evidence>
<evidence type="ECO:0000313" key="3">
    <source>
        <dbReference type="Proteomes" id="UP000292881"/>
    </source>
</evidence>
<dbReference type="EMBL" id="SDPL01000002">
    <property type="protein sequence ID" value="RXZ51847.1"/>
    <property type="molecule type" value="Genomic_DNA"/>
</dbReference>